<dbReference type="STRING" id="1640674.SAMN05216323_11233"/>
<proteinExistence type="predicted"/>
<dbReference type="SUPFAM" id="SSF55166">
    <property type="entry name" value="Hedgehog/DD-peptidase"/>
    <property type="match status" value="1"/>
</dbReference>
<dbReference type="AlphaFoldDB" id="A0A1G6THB4"/>
<name>A0A1G6THB4_9BACT</name>
<dbReference type="OrthoDB" id="6383434at2"/>
<dbReference type="Proteomes" id="UP000199452">
    <property type="component" value="Unassembled WGS sequence"/>
</dbReference>
<dbReference type="InterPro" id="IPR009045">
    <property type="entry name" value="Zn_M74/Hedgehog-like"/>
</dbReference>
<organism evidence="1 2">
    <name type="scientific">Williamwhitmania taraxaci</name>
    <dbReference type="NCBI Taxonomy" id="1640674"/>
    <lineage>
        <taxon>Bacteria</taxon>
        <taxon>Pseudomonadati</taxon>
        <taxon>Bacteroidota</taxon>
        <taxon>Bacteroidia</taxon>
        <taxon>Bacteroidales</taxon>
        <taxon>Williamwhitmaniaceae</taxon>
        <taxon>Williamwhitmania</taxon>
    </lineage>
</organism>
<protein>
    <submittedName>
        <fullName evidence="1">Uncharacterized protein</fullName>
    </submittedName>
</protein>
<evidence type="ECO:0000313" key="1">
    <source>
        <dbReference type="EMBL" id="SDD28409.1"/>
    </source>
</evidence>
<keyword evidence="2" id="KW-1185">Reference proteome</keyword>
<dbReference type="EMBL" id="FMYP01000123">
    <property type="protein sequence ID" value="SDD28409.1"/>
    <property type="molecule type" value="Genomic_DNA"/>
</dbReference>
<reference evidence="1 2" key="1">
    <citation type="submission" date="2016-09" db="EMBL/GenBank/DDBJ databases">
        <authorList>
            <person name="Capua I."/>
            <person name="De Benedictis P."/>
            <person name="Joannis T."/>
            <person name="Lombin L.H."/>
            <person name="Cattoli G."/>
        </authorList>
    </citation>
    <scope>NUCLEOTIDE SEQUENCE [LARGE SCALE GENOMIC DNA]</scope>
    <source>
        <strain evidence="1 2">A7P-90m</strain>
    </source>
</reference>
<evidence type="ECO:0000313" key="2">
    <source>
        <dbReference type="Proteomes" id="UP000199452"/>
    </source>
</evidence>
<sequence length="640" mass="72139">MANVKGKTGDIAGYMPLQKQVGFIYDNPNPHIVAHELGHGAFNLRHPFSPENFIAAQGTTKNLMDYTGTTDLWKHQWDLIHDPKTMLFAWAQDEKEAAMIASSDTGKFEISISEMNVEFAPGIGEMKLKYKLGDSTKVLLERYSEEDFLTKMFVFDKNGQKLYEAEKEATAAGEFAWNGYFGDKNKDSLVYENGPFNLSLALTNADSSITNWQDFNDWAYETFVGDSLNVFTTGCDTIFTILTGAHLEWVANKDIQGYVYPKTLDDYTRYREIYMSYAGVEKAGSPFDYIKENTKRVDFFGKQVLVHNEFAKVLESVKTSLTTKGVYTTLTSKYKNQMGTLVMRTMNDPNGSGKVSEHGFGMAIDFYVKKNPQILKSNAYVRFYIKKSTGFDLGESKTVSQIKNANDNFMTIYQNTTIDELVNKYKGIENYNNDTSNIKINSLESINNTIADIFATYKKAEEQITTSENALLIDRIDKYAKQIDNLAKFIPDYKNTILFSTEAKEQVDELNTFLTQIHSWLLSVNYSMKDTSIAIVNNLPLINISDFNTIQTEITSFDTDMKKLCSSLSVFATKLKSGIGSIGFGNVLLQDGFCGVELDLINAFLDADERIQWGGTFNSKIDAMHFGFTSEAATEIVNKK</sequence>
<gene>
    <name evidence="1" type="ORF">SAMN05216323_11233</name>
</gene>
<accession>A0A1G6THB4</accession>
<dbReference type="RefSeq" id="WP_092441013.1">
    <property type="nucleotide sequence ID" value="NZ_FMYP01000123.1"/>
</dbReference>